<name>A0A1P8WQ30_9PLAN</name>
<evidence type="ECO:0008006" key="3">
    <source>
        <dbReference type="Google" id="ProtNLM"/>
    </source>
</evidence>
<organism evidence="1 2">
    <name type="scientific">Fuerstiella marisgermanici</name>
    <dbReference type="NCBI Taxonomy" id="1891926"/>
    <lineage>
        <taxon>Bacteria</taxon>
        <taxon>Pseudomonadati</taxon>
        <taxon>Planctomycetota</taxon>
        <taxon>Planctomycetia</taxon>
        <taxon>Planctomycetales</taxon>
        <taxon>Planctomycetaceae</taxon>
        <taxon>Fuerstiella</taxon>
    </lineage>
</organism>
<protein>
    <recommendedName>
        <fullName evidence="3">DUF1501 domain-containing protein</fullName>
    </recommendedName>
</protein>
<accession>A0A1P8WQ30</accession>
<dbReference type="PROSITE" id="PS51318">
    <property type="entry name" value="TAT"/>
    <property type="match status" value="1"/>
</dbReference>
<dbReference type="PANTHER" id="PTHR43737:SF1">
    <property type="entry name" value="DUF1501 DOMAIN-CONTAINING PROTEIN"/>
    <property type="match status" value="1"/>
</dbReference>
<dbReference type="SUPFAM" id="SSF53649">
    <property type="entry name" value="Alkaline phosphatase-like"/>
    <property type="match status" value="1"/>
</dbReference>
<dbReference type="Pfam" id="PF07394">
    <property type="entry name" value="DUF1501"/>
    <property type="match status" value="1"/>
</dbReference>
<dbReference type="PANTHER" id="PTHR43737">
    <property type="entry name" value="BLL7424 PROTEIN"/>
    <property type="match status" value="1"/>
</dbReference>
<dbReference type="InterPro" id="IPR017850">
    <property type="entry name" value="Alkaline_phosphatase_core_sf"/>
</dbReference>
<dbReference type="EMBL" id="CP017641">
    <property type="protein sequence ID" value="APZ96159.1"/>
    <property type="molecule type" value="Genomic_DNA"/>
</dbReference>
<proteinExistence type="predicted"/>
<dbReference type="InterPro" id="IPR010869">
    <property type="entry name" value="DUF1501"/>
</dbReference>
<dbReference type="AlphaFoldDB" id="A0A1P8WQ30"/>
<reference evidence="1 2" key="1">
    <citation type="journal article" date="2016" name="Front. Microbiol.">
        <title>Fuerstia marisgermanicae gen. nov., sp. nov., an Unusual Member of the Phylum Planctomycetes from the German Wadden Sea.</title>
        <authorList>
            <person name="Kohn T."/>
            <person name="Heuer A."/>
            <person name="Jogler M."/>
            <person name="Vollmers J."/>
            <person name="Boedeker C."/>
            <person name="Bunk B."/>
            <person name="Rast P."/>
            <person name="Borchert D."/>
            <person name="Glockner I."/>
            <person name="Freese H.M."/>
            <person name="Klenk H.P."/>
            <person name="Overmann J."/>
            <person name="Kaster A.K."/>
            <person name="Rohde M."/>
            <person name="Wiegand S."/>
            <person name="Jogler C."/>
        </authorList>
    </citation>
    <scope>NUCLEOTIDE SEQUENCE [LARGE SCALE GENOMIC DNA]</scope>
    <source>
        <strain evidence="1 2">NH11</strain>
    </source>
</reference>
<dbReference type="Proteomes" id="UP000187735">
    <property type="component" value="Chromosome"/>
</dbReference>
<evidence type="ECO:0000313" key="1">
    <source>
        <dbReference type="EMBL" id="APZ96159.1"/>
    </source>
</evidence>
<evidence type="ECO:0000313" key="2">
    <source>
        <dbReference type="Proteomes" id="UP000187735"/>
    </source>
</evidence>
<dbReference type="STRING" id="1891926.Fuma_05827"/>
<dbReference type="KEGG" id="fmr:Fuma_05827"/>
<gene>
    <name evidence="1" type="ORF">Fuma_05827</name>
</gene>
<dbReference type="Gene3D" id="3.40.720.10">
    <property type="entry name" value="Alkaline Phosphatase, subunit A"/>
    <property type="match status" value="1"/>
</dbReference>
<dbReference type="InterPro" id="IPR006311">
    <property type="entry name" value="TAT_signal"/>
</dbReference>
<sequence length="423" mass="46337">MTANYACNSPEHVFARRQFLGTMAGGFVAGGLGALTNPLAAAELNRKQMRVLVVFLAGGVSQLESWDPKPKTDTGGPFRAIPTAVPGMHISELLPLTAVHMDKLALVRSINTNNNDHAKGRYQMVHGRNQMPGQEYPHLGAVCAKGLERSDNPLPGYIKVGGGSRGSDAAYLGPKYASVGINGKPPANSARPSNLTEDIDIMRNKFRQRANERFQKKRRTAETDVYTETFEQARQLMEKRDVFDVEKEPASEKEKYGDSQLGRHSLMARRLLENGIPFVQIQHSNYDTHNENFNFHLEQMGEFDRAFSALMGDLSDRGMLETTLVVVMSEFGRTPRINARYGRDHWGKAWSVCLGGAGIQSGAIIGATNANGTEVSDREVDHGHLFHTYLSAVGMDSLGSFDIGGRDTPVADPSHGPISELLV</sequence>
<dbReference type="RefSeq" id="WP_077027219.1">
    <property type="nucleotide sequence ID" value="NZ_CP017641.1"/>
</dbReference>
<keyword evidence="2" id="KW-1185">Reference proteome</keyword>
<dbReference type="OrthoDB" id="127333at2"/>